<accession>A3A149</accession>
<evidence type="ECO:0000256" key="1">
    <source>
        <dbReference type="SAM" id="MobiDB-lite"/>
    </source>
</evidence>
<evidence type="ECO:0000313" key="2">
    <source>
        <dbReference type="EMBL" id="EAZ14696.1"/>
    </source>
</evidence>
<feature type="region of interest" description="Disordered" evidence="1">
    <location>
        <begin position="107"/>
        <end position="145"/>
    </location>
</feature>
<dbReference type="Proteomes" id="UP000007752">
    <property type="component" value="Chromosome 1"/>
</dbReference>
<protein>
    <submittedName>
        <fullName evidence="2">Uncharacterized protein</fullName>
    </submittedName>
</protein>
<name>A3A149_ORYSJ</name>
<proteinExistence type="predicted"/>
<reference evidence="2" key="1">
    <citation type="journal article" date="2005" name="PLoS Biol.">
        <title>The genomes of Oryza sativa: a history of duplications.</title>
        <authorList>
            <person name="Yu J."/>
            <person name="Wang J."/>
            <person name="Lin W."/>
            <person name="Li S."/>
            <person name="Li H."/>
            <person name="Zhou J."/>
            <person name="Ni P."/>
            <person name="Dong W."/>
            <person name="Hu S."/>
            <person name="Zeng C."/>
            <person name="Zhang J."/>
            <person name="Zhang Y."/>
            <person name="Li R."/>
            <person name="Xu Z."/>
            <person name="Li S."/>
            <person name="Li X."/>
            <person name="Zheng H."/>
            <person name="Cong L."/>
            <person name="Lin L."/>
            <person name="Yin J."/>
            <person name="Geng J."/>
            <person name="Li G."/>
            <person name="Shi J."/>
            <person name="Liu J."/>
            <person name="Lv H."/>
            <person name="Li J."/>
            <person name="Wang J."/>
            <person name="Deng Y."/>
            <person name="Ran L."/>
            <person name="Shi X."/>
            <person name="Wang X."/>
            <person name="Wu Q."/>
            <person name="Li C."/>
            <person name="Ren X."/>
            <person name="Wang J."/>
            <person name="Wang X."/>
            <person name="Li D."/>
            <person name="Liu D."/>
            <person name="Zhang X."/>
            <person name="Ji Z."/>
            <person name="Zhao W."/>
            <person name="Sun Y."/>
            <person name="Zhang Z."/>
            <person name="Bao J."/>
            <person name="Han Y."/>
            <person name="Dong L."/>
            <person name="Ji J."/>
            <person name="Chen P."/>
            <person name="Wu S."/>
            <person name="Liu J."/>
            <person name="Xiao Y."/>
            <person name="Bu D."/>
            <person name="Tan J."/>
            <person name="Yang L."/>
            <person name="Ye C."/>
            <person name="Zhang J."/>
            <person name="Xu J."/>
            <person name="Zhou Y."/>
            <person name="Yu Y."/>
            <person name="Zhang B."/>
            <person name="Zhuang S."/>
            <person name="Wei H."/>
            <person name="Liu B."/>
            <person name="Lei M."/>
            <person name="Yu H."/>
            <person name="Li Y."/>
            <person name="Xu H."/>
            <person name="Wei S."/>
            <person name="He X."/>
            <person name="Fang L."/>
            <person name="Zhang Z."/>
            <person name="Zhang Y."/>
            <person name="Huang X."/>
            <person name="Su Z."/>
            <person name="Tong W."/>
            <person name="Li J."/>
            <person name="Tong Z."/>
            <person name="Li S."/>
            <person name="Ye J."/>
            <person name="Wang L."/>
            <person name="Fang L."/>
            <person name="Lei T."/>
            <person name="Chen C."/>
            <person name="Chen H."/>
            <person name="Xu Z."/>
            <person name="Li H."/>
            <person name="Huang H."/>
            <person name="Zhang F."/>
            <person name="Xu H."/>
            <person name="Li N."/>
            <person name="Zhao C."/>
            <person name="Li S."/>
            <person name="Dong L."/>
            <person name="Huang Y."/>
            <person name="Li L."/>
            <person name="Xi Y."/>
            <person name="Qi Q."/>
            <person name="Li W."/>
            <person name="Zhang B."/>
            <person name="Hu W."/>
            <person name="Zhang Y."/>
            <person name="Tian X."/>
            <person name="Jiao Y."/>
            <person name="Liang X."/>
            <person name="Jin J."/>
            <person name="Gao L."/>
            <person name="Zheng W."/>
            <person name="Hao B."/>
            <person name="Liu S."/>
            <person name="Wang W."/>
            <person name="Yuan L."/>
            <person name="Cao M."/>
            <person name="McDermott J."/>
            <person name="Samudrala R."/>
            <person name="Wang J."/>
            <person name="Wong G.K."/>
            <person name="Yang H."/>
        </authorList>
    </citation>
    <scope>NUCLEOTIDE SEQUENCE [LARGE SCALE GENOMIC DNA]</scope>
</reference>
<reference evidence="2" key="2">
    <citation type="submission" date="2008-12" db="EMBL/GenBank/DDBJ databases">
        <title>Improved gene annotation of the rice (Oryza sativa) genomes.</title>
        <authorList>
            <person name="Wang J."/>
            <person name="Li R."/>
            <person name="Fan W."/>
            <person name="Huang Q."/>
            <person name="Zhang J."/>
            <person name="Zhou Y."/>
            <person name="Hu Y."/>
            <person name="Zi S."/>
            <person name="Li J."/>
            <person name="Ni P."/>
            <person name="Zheng H."/>
            <person name="Zhang Y."/>
            <person name="Zhao M."/>
            <person name="Hao Q."/>
            <person name="McDermott J."/>
            <person name="Samudrala R."/>
            <person name="Kristiansen K."/>
            <person name="Wong G.K.-S."/>
        </authorList>
    </citation>
    <scope>NUCLEOTIDE SEQUENCE</scope>
</reference>
<gene>
    <name evidence="2" type="ORF">OsJ_04622</name>
</gene>
<organism evidence="2">
    <name type="scientific">Oryza sativa subsp. japonica</name>
    <name type="common">Rice</name>
    <dbReference type="NCBI Taxonomy" id="39947"/>
    <lineage>
        <taxon>Eukaryota</taxon>
        <taxon>Viridiplantae</taxon>
        <taxon>Streptophyta</taxon>
        <taxon>Embryophyta</taxon>
        <taxon>Tracheophyta</taxon>
        <taxon>Spermatophyta</taxon>
        <taxon>Magnoliopsida</taxon>
        <taxon>Liliopsida</taxon>
        <taxon>Poales</taxon>
        <taxon>Poaceae</taxon>
        <taxon>BOP clade</taxon>
        <taxon>Oryzoideae</taxon>
        <taxon>Oryzeae</taxon>
        <taxon>Oryzinae</taxon>
        <taxon>Oryza</taxon>
        <taxon>Oryza sativa</taxon>
    </lineage>
</organism>
<feature type="region of interest" description="Disordered" evidence="1">
    <location>
        <begin position="1"/>
        <end position="41"/>
    </location>
</feature>
<sequence length="145" mass="14756">MAADKSQLGGSLSIDRVPGGSSSSSNVGRRQRDLAGGGRRHAAVAAAAVDAARDAGAAPGEARHGAPRAAVAAAVIESFWDMRGEQRRARQLPSSFDREVYDALVGGHGAAPPSDFGEDLADGDGVDADELPPPPLMVMPISGML</sequence>
<dbReference type="EMBL" id="CM000138">
    <property type="protein sequence ID" value="EAZ14696.1"/>
    <property type="molecule type" value="Genomic_DNA"/>
</dbReference>
<dbReference type="AlphaFoldDB" id="A3A149"/>
<feature type="compositionally biased region" description="Acidic residues" evidence="1">
    <location>
        <begin position="116"/>
        <end position="130"/>
    </location>
</feature>